<protein>
    <submittedName>
        <fullName evidence="1">Uncharacterized protein</fullName>
    </submittedName>
</protein>
<sequence length="77" mass="9484">MFLLFKKTFIDTLLKRNKQFDHSVYEQNNKLIQYQNSIYKQMISKEFNFDLVIDNFIKQLNQYILIIGETIKYYFSI</sequence>
<comment type="caution">
    <text evidence="1">The sequence shown here is derived from an EMBL/GenBank/DDBJ whole genome shotgun (WGS) entry which is preliminary data.</text>
</comment>
<keyword evidence="2" id="KW-1185">Reference proteome</keyword>
<name>A0A8S1SUF5_9CILI</name>
<reference evidence="1" key="1">
    <citation type="submission" date="2021-01" db="EMBL/GenBank/DDBJ databases">
        <authorList>
            <consortium name="Genoscope - CEA"/>
            <person name="William W."/>
        </authorList>
    </citation>
    <scope>NUCLEOTIDE SEQUENCE</scope>
</reference>
<evidence type="ECO:0000313" key="2">
    <source>
        <dbReference type="Proteomes" id="UP000689195"/>
    </source>
</evidence>
<evidence type="ECO:0000313" key="1">
    <source>
        <dbReference type="EMBL" id="CAD8143600.1"/>
    </source>
</evidence>
<proteinExistence type="predicted"/>
<dbReference type="Proteomes" id="UP000689195">
    <property type="component" value="Unassembled WGS sequence"/>
</dbReference>
<accession>A0A8S1SUF5</accession>
<dbReference type="EMBL" id="CAJJDO010000012">
    <property type="protein sequence ID" value="CAD8143600.1"/>
    <property type="molecule type" value="Genomic_DNA"/>
</dbReference>
<gene>
    <name evidence="1" type="ORF">PPENT_87.1.T0120310</name>
</gene>
<dbReference type="AlphaFoldDB" id="A0A8S1SUF5"/>
<organism evidence="1 2">
    <name type="scientific">Paramecium pentaurelia</name>
    <dbReference type="NCBI Taxonomy" id="43138"/>
    <lineage>
        <taxon>Eukaryota</taxon>
        <taxon>Sar</taxon>
        <taxon>Alveolata</taxon>
        <taxon>Ciliophora</taxon>
        <taxon>Intramacronucleata</taxon>
        <taxon>Oligohymenophorea</taxon>
        <taxon>Peniculida</taxon>
        <taxon>Parameciidae</taxon>
        <taxon>Paramecium</taxon>
    </lineage>
</organism>